<evidence type="ECO:0000256" key="1">
    <source>
        <dbReference type="ARBA" id="ARBA00004141"/>
    </source>
</evidence>
<dbReference type="SUPFAM" id="SSF50985">
    <property type="entry name" value="RCC1/BLIP-II"/>
    <property type="match status" value="1"/>
</dbReference>
<dbReference type="Gene3D" id="2.130.10.30">
    <property type="entry name" value="Regulator of chromosome condensation 1/beta-lactamase-inhibitor protein II"/>
    <property type="match status" value="1"/>
</dbReference>
<evidence type="ECO:0000313" key="8">
    <source>
        <dbReference type="EMBL" id="CAG8598636.1"/>
    </source>
</evidence>
<accession>A0A9N9CE82</accession>
<dbReference type="PROSITE" id="PS00626">
    <property type="entry name" value="RCC1_2"/>
    <property type="match status" value="1"/>
</dbReference>
<organism evidence="8 9">
    <name type="scientific">Cetraspora pellucida</name>
    <dbReference type="NCBI Taxonomy" id="1433469"/>
    <lineage>
        <taxon>Eukaryota</taxon>
        <taxon>Fungi</taxon>
        <taxon>Fungi incertae sedis</taxon>
        <taxon>Mucoromycota</taxon>
        <taxon>Glomeromycotina</taxon>
        <taxon>Glomeromycetes</taxon>
        <taxon>Diversisporales</taxon>
        <taxon>Gigasporaceae</taxon>
        <taxon>Cetraspora</taxon>
    </lineage>
</organism>
<keyword evidence="9" id="KW-1185">Reference proteome</keyword>
<dbReference type="PRINTS" id="PR00633">
    <property type="entry name" value="RCCNDNSATION"/>
</dbReference>
<dbReference type="Pfam" id="PF00415">
    <property type="entry name" value="RCC1"/>
    <property type="match status" value="2"/>
</dbReference>
<protein>
    <submittedName>
        <fullName evidence="8">24468_t:CDS:1</fullName>
    </submittedName>
</protein>
<dbReference type="InterPro" id="IPR037185">
    <property type="entry name" value="EmrE-like"/>
</dbReference>
<evidence type="ECO:0000313" key="9">
    <source>
        <dbReference type="Proteomes" id="UP000789759"/>
    </source>
</evidence>
<evidence type="ECO:0000256" key="4">
    <source>
        <dbReference type="ARBA" id="ARBA00023136"/>
    </source>
</evidence>
<dbReference type="AlphaFoldDB" id="A0A9N9CE82"/>
<dbReference type="PROSITE" id="PS50012">
    <property type="entry name" value="RCC1_3"/>
    <property type="match status" value="2"/>
</dbReference>
<evidence type="ECO:0000256" key="6">
    <source>
        <dbReference type="SAM" id="MobiDB-lite"/>
    </source>
</evidence>
<dbReference type="PANTHER" id="PTHR12570">
    <property type="match status" value="1"/>
</dbReference>
<evidence type="ECO:0000256" key="3">
    <source>
        <dbReference type="ARBA" id="ARBA00022989"/>
    </source>
</evidence>
<keyword evidence="2 7" id="KW-0812">Transmembrane</keyword>
<comment type="caution">
    <text evidence="8">The sequence shown here is derived from an EMBL/GenBank/DDBJ whole genome shotgun (WGS) entry which is preliminary data.</text>
</comment>
<feature type="transmembrane region" description="Helical" evidence="7">
    <location>
        <begin position="913"/>
        <end position="931"/>
    </location>
</feature>
<dbReference type="OrthoDB" id="5370059at2759"/>
<feature type="transmembrane region" description="Helical" evidence="7">
    <location>
        <begin position="943"/>
        <end position="960"/>
    </location>
</feature>
<keyword evidence="4 7" id="KW-0472">Membrane</keyword>
<dbReference type="Proteomes" id="UP000789759">
    <property type="component" value="Unassembled WGS sequence"/>
</dbReference>
<dbReference type="Pfam" id="PF05653">
    <property type="entry name" value="Mg_trans_NIPA"/>
    <property type="match status" value="2"/>
</dbReference>
<name>A0A9N9CE82_9GLOM</name>
<feature type="region of interest" description="Disordered" evidence="6">
    <location>
        <begin position="346"/>
        <end position="373"/>
    </location>
</feature>
<feature type="transmembrane region" description="Helical" evidence="7">
    <location>
        <begin position="653"/>
        <end position="677"/>
    </location>
</feature>
<keyword evidence="3 7" id="KW-1133">Transmembrane helix</keyword>
<evidence type="ECO:0000256" key="7">
    <source>
        <dbReference type="SAM" id="Phobius"/>
    </source>
</evidence>
<feature type="compositionally biased region" description="Polar residues" evidence="6">
    <location>
        <begin position="360"/>
        <end position="373"/>
    </location>
</feature>
<proteinExistence type="predicted"/>
<dbReference type="InterPro" id="IPR000408">
    <property type="entry name" value="Reg_chr_condens"/>
</dbReference>
<dbReference type="SUPFAM" id="SSF103481">
    <property type="entry name" value="Multidrug resistance efflux transporter EmrE"/>
    <property type="match status" value="1"/>
</dbReference>
<sequence>MTKKSKIYAFGYNAFRQTHPEIQDAIIGLPIDITAFADKIIWANMNSTLSEKSIKNGKASTVLLAWGFDSVENKIISPTCKSWQRVKKCFGNDNGILGFLDIDGNIHFEGEYSGMHEISNSCTKIVDVSQFWTGNAMIVVTVDGKLYNWNIEQVSSEEITPIDNTIDLFFTKVVCGENHCLALTRTGQVFSWGSGRYGQLGHGDTKSLDKPKVIEFFLGLRVVQIACGGWHSAVITGDLYTFGWNHLGRLGIPPPDKNDHTQPMINYAEPTLIELNEGKDFEPNIIKVSCGSAHTAIVTDDYRLWTCGWGKYGQQGQGPHKLFDNLTFTPSAIKLCQGYVYRNRRERSRSHGTRNKGGFTRNTGVPSNYHNENSSALSYNVPAGDPSFLSINGDDSGVSVNTDPDSERSCIKSQANDHRIPKKRTLLHLDQNYTIQGLSCQTDFDCNNSSNNPPVLGNYLCAQNRCKFVVAAGQPCHDVSDCSAYYYYSSVSQKLPNDIDFLCSASNEKLESICGNVWENFAYLPNFTLEGSRKFCGGIPLNESCSLVATDVDPCDYSLQCVNVNSIDNVKRCENVNSSKSDSVILGVFICLTGNIILNIGLNVQKFAFTRGMEDTNLMPTRVNSNPSVPSTGSVSSHKWYKKFEKLMFWKQIVVSPLWVMGLLIYIGGTMMGFVALKFAPQSLVAPLGAISLITNLLIAPILHKQKLVRSDIIGVVIIVGGCVMITFVPGDAIQGCFIILLYLFIRVVEKRIADQVKAAKNASNRNSIQLSKINLSMGDNNNNNIDINITPQDLLQQNRFFDSLTSSQHIELQTSDTSDKISDILNNNENIQRQERILLPIAYAILASSMATMTTLFAKSLINLLSESLFHDNNQFKDFSSWIILIVTLVTAFGQVYWLNMGLKKYDALIQVPIFFCNWTIFDIIGGGIYYDEFRSYSIKKYAMFIVGVLLIFFGVGMLSKRLASLSKEEEDLYKRQLKLKETLKLVTPTIPQAKPNKNIN</sequence>
<evidence type="ECO:0000256" key="5">
    <source>
        <dbReference type="PROSITE-ProRule" id="PRU00235"/>
    </source>
</evidence>
<dbReference type="InterPro" id="IPR009091">
    <property type="entry name" value="RCC1/BLIP-II"/>
</dbReference>
<feature type="transmembrane region" description="Helical" evidence="7">
    <location>
        <begin position="838"/>
        <end position="860"/>
    </location>
</feature>
<evidence type="ECO:0000256" key="2">
    <source>
        <dbReference type="ARBA" id="ARBA00022692"/>
    </source>
</evidence>
<comment type="subcellular location">
    <subcellularLocation>
        <location evidence="1">Membrane</location>
        <topology evidence="1">Multi-pass membrane protein</topology>
    </subcellularLocation>
</comment>
<dbReference type="GO" id="GO:0016020">
    <property type="term" value="C:membrane"/>
    <property type="evidence" value="ECO:0007669"/>
    <property type="project" value="UniProtKB-SubCell"/>
</dbReference>
<feature type="transmembrane region" description="Helical" evidence="7">
    <location>
        <begin position="708"/>
        <end position="727"/>
    </location>
</feature>
<feature type="repeat" description="RCC1" evidence="5">
    <location>
        <begin position="237"/>
        <end position="301"/>
    </location>
</feature>
<gene>
    <name evidence="8" type="ORF">CPELLU_LOCUS6884</name>
</gene>
<dbReference type="InterPro" id="IPR008521">
    <property type="entry name" value="Mg_trans_NIPA"/>
</dbReference>
<dbReference type="EMBL" id="CAJVQA010004422">
    <property type="protein sequence ID" value="CAG8598636.1"/>
    <property type="molecule type" value="Genomic_DNA"/>
</dbReference>
<dbReference type="GO" id="GO:0015095">
    <property type="term" value="F:magnesium ion transmembrane transporter activity"/>
    <property type="evidence" value="ECO:0007669"/>
    <property type="project" value="InterPro"/>
</dbReference>
<feature type="repeat" description="RCC1" evidence="5">
    <location>
        <begin position="187"/>
        <end position="238"/>
    </location>
</feature>
<feature type="transmembrane region" description="Helical" evidence="7">
    <location>
        <begin position="683"/>
        <end position="703"/>
    </location>
</feature>
<reference evidence="8" key="1">
    <citation type="submission" date="2021-06" db="EMBL/GenBank/DDBJ databases">
        <authorList>
            <person name="Kallberg Y."/>
            <person name="Tangrot J."/>
            <person name="Rosling A."/>
        </authorList>
    </citation>
    <scope>NUCLEOTIDE SEQUENCE</scope>
    <source>
        <strain evidence="8">FL966</strain>
    </source>
</reference>
<feature type="transmembrane region" description="Helical" evidence="7">
    <location>
        <begin position="880"/>
        <end position="901"/>
    </location>
</feature>
<dbReference type="PANTHER" id="PTHR12570:SF9">
    <property type="entry name" value="MAGNESIUM TRANSPORTER NIPA8-RELATED"/>
    <property type="match status" value="1"/>
</dbReference>